<sequence>MKPKDKEYAAGLEAMTDEQLMKEAQKNLVEEVHWKLDLIVDECEQRKKPHIIDEVYIWYSLGT</sequence>
<dbReference type="RefSeq" id="WP_377601587.1">
    <property type="nucleotide sequence ID" value="NZ_JBHUME010000005.1"/>
</dbReference>
<comment type="caution">
    <text evidence="1">The sequence shown here is derived from an EMBL/GenBank/DDBJ whole genome shotgun (WGS) entry which is preliminary data.</text>
</comment>
<gene>
    <name evidence="1" type="ORF">ACFSUF_07360</name>
</gene>
<accession>A0ABW5PAL9</accession>
<evidence type="ECO:0008006" key="3">
    <source>
        <dbReference type="Google" id="ProtNLM"/>
    </source>
</evidence>
<organism evidence="1 2">
    <name type="scientific">Paenibacillus gansuensis</name>
    <dbReference type="NCBI Taxonomy" id="306542"/>
    <lineage>
        <taxon>Bacteria</taxon>
        <taxon>Bacillati</taxon>
        <taxon>Bacillota</taxon>
        <taxon>Bacilli</taxon>
        <taxon>Bacillales</taxon>
        <taxon>Paenibacillaceae</taxon>
        <taxon>Paenibacillus</taxon>
    </lineage>
</organism>
<dbReference type="Proteomes" id="UP001597541">
    <property type="component" value="Unassembled WGS sequence"/>
</dbReference>
<proteinExistence type="predicted"/>
<evidence type="ECO:0000313" key="1">
    <source>
        <dbReference type="EMBL" id="MFD2612248.1"/>
    </source>
</evidence>
<protein>
    <recommendedName>
        <fullName evidence="3">Transposase</fullName>
    </recommendedName>
</protein>
<keyword evidence="2" id="KW-1185">Reference proteome</keyword>
<evidence type="ECO:0000313" key="2">
    <source>
        <dbReference type="Proteomes" id="UP001597541"/>
    </source>
</evidence>
<dbReference type="EMBL" id="JBHUME010000005">
    <property type="protein sequence ID" value="MFD2612248.1"/>
    <property type="molecule type" value="Genomic_DNA"/>
</dbReference>
<name>A0ABW5PAL9_9BACL</name>
<reference evidence="2" key="1">
    <citation type="journal article" date="2019" name="Int. J. Syst. Evol. Microbiol.">
        <title>The Global Catalogue of Microorganisms (GCM) 10K type strain sequencing project: providing services to taxonomists for standard genome sequencing and annotation.</title>
        <authorList>
            <consortium name="The Broad Institute Genomics Platform"/>
            <consortium name="The Broad Institute Genome Sequencing Center for Infectious Disease"/>
            <person name="Wu L."/>
            <person name="Ma J."/>
        </authorList>
    </citation>
    <scope>NUCLEOTIDE SEQUENCE [LARGE SCALE GENOMIC DNA]</scope>
    <source>
        <strain evidence="2">KCTC 3950</strain>
    </source>
</reference>